<evidence type="ECO:0000313" key="4">
    <source>
        <dbReference type="Proteomes" id="UP000004980"/>
    </source>
</evidence>
<protein>
    <submittedName>
        <fullName evidence="2">Uncharacterized protein</fullName>
    </submittedName>
</protein>
<dbReference type="EMBL" id="AKAU01000227">
    <property type="protein sequence ID" value="EIM95819.1"/>
    <property type="molecule type" value="Genomic_DNA"/>
</dbReference>
<dbReference type="RefSeq" id="WP_007590330.1">
    <property type="nucleotide sequence ID" value="NZ_AKAU01000227.1"/>
</dbReference>
<keyword evidence="4" id="KW-1185">Reference proteome</keyword>
<sequence>MTLNYAGRSDDEAMAARHHQKQKAQEQAVGEMAMEGSESDAEHSCGEPSEQGKEVWRRGSGMNGGGKK</sequence>
<dbReference type="Proteomes" id="UP000004980">
    <property type="component" value="Unassembled WGS sequence"/>
</dbReference>
<evidence type="ECO:0000313" key="5">
    <source>
        <dbReference type="Proteomes" id="UP000236649"/>
    </source>
</evidence>
<dbReference type="Proteomes" id="UP000236649">
    <property type="component" value="Chromosome 4"/>
</dbReference>
<gene>
    <name evidence="2" type="ORF">C2L64_46610</name>
    <name evidence="3" type="ORF">WQE_37327</name>
</gene>
<reference evidence="2 5" key="2">
    <citation type="submission" date="2018-01" db="EMBL/GenBank/DDBJ databases">
        <title>Species boundaries and ecological features among Paraburkholderia terrae DSMZ17804T, P. hospita DSMZ17164T and P. caribensis DSMZ13236T.</title>
        <authorList>
            <person name="Pratama A.A."/>
        </authorList>
    </citation>
    <scope>NUCLEOTIDE SEQUENCE [LARGE SCALE GENOMIC DNA]</scope>
    <source>
        <strain evidence="2 5">DSM 17164</strain>
    </source>
</reference>
<feature type="compositionally biased region" description="Basic and acidic residues" evidence="1">
    <location>
        <begin position="40"/>
        <end position="57"/>
    </location>
</feature>
<evidence type="ECO:0000256" key="1">
    <source>
        <dbReference type="SAM" id="MobiDB-lite"/>
    </source>
</evidence>
<accession>A0AAN1MQH5</accession>
<dbReference type="KEGG" id="phs:C2L64_46610"/>
<evidence type="ECO:0000313" key="3">
    <source>
        <dbReference type="EMBL" id="EIM95819.1"/>
    </source>
</evidence>
<organism evidence="2 5">
    <name type="scientific">Paraburkholderia hospita</name>
    <dbReference type="NCBI Taxonomy" id="169430"/>
    <lineage>
        <taxon>Bacteria</taxon>
        <taxon>Pseudomonadati</taxon>
        <taxon>Pseudomonadota</taxon>
        <taxon>Betaproteobacteria</taxon>
        <taxon>Burkholderiales</taxon>
        <taxon>Burkholderiaceae</taxon>
        <taxon>Paraburkholderia</taxon>
    </lineage>
</organism>
<name>A0AAN1MQH5_9BURK</name>
<evidence type="ECO:0000313" key="2">
    <source>
        <dbReference type="EMBL" id="AUT75788.1"/>
    </source>
</evidence>
<dbReference type="EMBL" id="CP026108">
    <property type="protein sequence ID" value="AUT75788.1"/>
    <property type="molecule type" value="Genomic_DNA"/>
</dbReference>
<reference evidence="3 4" key="1">
    <citation type="journal article" date="2012" name="J. Bacteriol.">
        <title>Draft Genome Sequence of the Soil Bacterium Burkholderia terrae Strain BS001, Which Interacts with Fungal Surface Structures.</title>
        <authorList>
            <person name="Nazir R."/>
            <person name="Hansen M.A."/>
            <person name="Sorensen S."/>
            <person name="van Elsas J.D."/>
        </authorList>
    </citation>
    <scope>NUCLEOTIDE SEQUENCE [LARGE SCALE GENOMIC DNA]</scope>
    <source>
        <strain evidence="3 4">BS001</strain>
    </source>
</reference>
<dbReference type="AlphaFoldDB" id="A0AAN1MQH5"/>
<proteinExistence type="predicted"/>
<feature type="region of interest" description="Disordered" evidence="1">
    <location>
        <begin position="1"/>
        <end position="68"/>
    </location>
</feature>
<dbReference type="GeneID" id="55535755"/>